<dbReference type="AlphaFoldDB" id="I7LZV2"/>
<evidence type="ECO:0000256" key="6">
    <source>
        <dbReference type="ARBA" id="ARBA00022737"/>
    </source>
</evidence>
<dbReference type="Gene3D" id="3.30.200.20">
    <property type="entry name" value="Phosphorylase Kinase, domain 1"/>
    <property type="match status" value="1"/>
</dbReference>
<dbReference type="Pfam" id="PF00069">
    <property type="entry name" value="Pkinase"/>
    <property type="match status" value="1"/>
</dbReference>
<dbReference type="eggNOG" id="KOG0032">
    <property type="taxonomic scope" value="Eukaryota"/>
</dbReference>
<dbReference type="PROSITE" id="PS00108">
    <property type="entry name" value="PROTEIN_KINASE_ST"/>
    <property type="match status" value="1"/>
</dbReference>
<dbReference type="InterPro" id="IPR008271">
    <property type="entry name" value="Ser/Thr_kinase_AS"/>
</dbReference>
<dbReference type="RefSeq" id="XP_001032636.1">
    <property type="nucleotide sequence ID" value="XM_001032636.1"/>
</dbReference>
<evidence type="ECO:0000256" key="7">
    <source>
        <dbReference type="ARBA" id="ARBA00022741"/>
    </source>
</evidence>
<dbReference type="SMART" id="SM00220">
    <property type="entry name" value="S_TKc"/>
    <property type="match status" value="1"/>
</dbReference>
<dbReference type="InterPro" id="IPR011993">
    <property type="entry name" value="PH-like_dom_sf"/>
</dbReference>
<feature type="compositionally biased region" description="Polar residues" evidence="15">
    <location>
        <begin position="445"/>
        <end position="459"/>
    </location>
</feature>
<dbReference type="PANTHER" id="PTHR44167:SF18">
    <property type="entry name" value="PROTEIN KINASE DOMAIN-CONTAINING PROTEIN"/>
    <property type="match status" value="1"/>
</dbReference>
<feature type="region of interest" description="Disordered" evidence="15">
    <location>
        <begin position="416"/>
        <end position="468"/>
    </location>
</feature>
<reference evidence="18" key="1">
    <citation type="journal article" date="2006" name="PLoS Biol.">
        <title>Macronuclear genome sequence of the ciliate Tetrahymena thermophila, a model eukaryote.</title>
        <authorList>
            <person name="Eisen J.A."/>
            <person name="Coyne R.S."/>
            <person name="Wu M."/>
            <person name="Wu D."/>
            <person name="Thiagarajan M."/>
            <person name="Wortman J.R."/>
            <person name="Badger J.H."/>
            <person name="Ren Q."/>
            <person name="Amedeo P."/>
            <person name="Jones K.M."/>
            <person name="Tallon L.J."/>
            <person name="Delcher A.L."/>
            <person name="Salzberg S.L."/>
            <person name="Silva J.C."/>
            <person name="Haas B.J."/>
            <person name="Majoros W.H."/>
            <person name="Farzad M."/>
            <person name="Carlton J.M."/>
            <person name="Smith R.K. Jr."/>
            <person name="Garg J."/>
            <person name="Pearlman R.E."/>
            <person name="Karrer K.M."/>
            <person name="Sun L."/>
            <person name="Manning G."/>
            <person name="Elde N.C."/>
            <person name="Turkewitz A.P."/>
            <person name="Asai D.J."/>
            <person name="Wilkes D.E."/>
            <person name="Wang Y."/>
            <person name="Cai H."/>
            <person name="Collins K."/>
            <person name="Stewart B.A."/>
            <person name="Lee S.R."/>
            <person name="Wilamowska K."/>
            <person name="Weinberg Z."/>
            <person name="Ruzzo W.L."/>
            <person name="Wloga D."/>
            <person name="Gaertig J."/>
            <person name="Frankel J."/>
            <person name="Tsao C.-C."/>
            <person name="Gorovsky M.A."/>
            <person name="Keeling P.J."/>
            <person name="Waller R.F."/>
            <person name="Patron N.J."/>
            <person name="Cherry J.M."/>
            <person name="Stover N.A."/>
            <person name="Krieger C.J."/>
            <person name="del Toro C."/>
            <person name="Ryder H.F."/>
            <person name="Williamson S.C."/>
            <person name="Barbeau R.A."/>
            <person name="Hamilton E.P."/>
            <person name="Orias E."/>
        </authorList>
    </citation>
    <scope>NUCLEOTIDE SEQUENCE [LARGE SCALE GENOMIC DNA]</scope>
    <source>
        <strain evidence="18">SB210</strain>
    </source>
</reference>
<feature type="compositionally biased region" description="Basic and acidic residues" evidence="15">
    <location>
        <begin position="433"/>
        <end position="444"/>
    </location>
</feature>
<evidence type="ECO:0000256" key="9">
    <source>
        <dbReference type="ARBA" id="ARBA00022837"/>
    </source>
</evidence>
<dbReference type="SUPFAM" id="SSF56112">
    <property type="entry name" value="Protein kinase-like (PK-like)"/>
    <property type="match status" value="1"/>
</dbReference>
<evidence type="ECO:0000256" key="2">
    <source>
        <dbReference type="ARBA" id="ARBA00012513"/>
    </source>
</evidence>
<dbReference type="KEGG" id="tet:TTHERM_00585310"/>
<evidence type="ECO:0000313" key="17">
    <source>
        <dbReference type="EMBL" id="EAR84973.1"/>
    </source>
</evidence>
<keyword evidence="10 14" id="KW-0067">ATP-binding</keyword>
<evidence type="ECO:0000256" key="14">
    <source>
        <dbReference type="PROSITE-ProRule" id="PRU10141"/>
    </source>
</evidence>
<comment type="similarity">
    <text evidence="11">Belongs to the protein kinase superfamily. Ser/Thr protein kinase family. CDPK subfamily.</text>
</comment>
<dbReference type="GO" id="GO:0046872">
    <property type="term" value="F:metal ion binding"/>
    <property type="evidence" value="ECO:0007669"/>
    <property type="project" value="UniProtKB-KW"/>
</dbReference>
<protein>
    <recommendedName>
        <fullName evidence="2">non-specific serine/threonine protein kinase</fullName>
        <ecNumber evidence="2">2.7.11.1</ecNumber>
    </recommendedName>
</protein>
<dbReference type="EC" id="2.7.11.1" evidence="2"/>
<gene>
    <name evidence="17" type="ORF">TTHERM_00585310</name>
</gene>
<feature type="region of interest" description="Disordered" evidence="15">
    <location>
        <begin position="1"/>
        <end position="29"/>
    </location>
</feature>
<organism evidence="17 18">
    <name type="scientific">Tetrahymena thermophila (strain SB210)</name>
    <dbReference type="NCBI Taxonomy" id="312017"/>
    <lineage>
        <taxon>Eukaryota</taxon>
        <taxon>Sar</taxon>
        <taxon>Alveolata</taxon>
        <taxon>Ciliophora</taxon>
        <taxon>Intramacronucleata</taxon>
        <taxon>Oligohymenophorea</taxon>
        <taxon>Hymenostomatida</taxon>
        <taxon>Tetrahymenina</taxon>
        <taxon>Tetrahymenidae</taxon>
        <taxon>Tetrahymena</taxon>
    </lineage>
</organism>
<dbReference type="OrthoDB" id="74764at2759"/>
<dbReference type="GO" id="GO:0005524">
    <property type="term" value="F:ATP binding"/>
    <property type="evidence" value="ECO:0007669"/>
    <property type="project" value="UniProtKB-UniRule"/>
</dbReference>
<dbReference type="InterPro" id="IPR017441">
    <property type="entry name" value="Protein_kinase_ATP_BS"/>
</dbReference>
<sequence length="595" mass="67774">MSSETKSGNTTPGKAQKGKIWTKLSKGNNQHPDKSQLIIADYFSKQGKIMKSKRYFELYPTQIYYYSEKDHNQPKGYTDLSFELCFELMREKVAENKDKKDDKVKLGKPKGIKLDKSGCVCELYSPEDKVLIKWRDALRKILNQRGFHELFRAHKKIGKGNFASVYLAERLEDEKMFAVKAFSKEAAYAQEKGKEALLNEIDLMRALDHPNIMKLHEVFETENSLYFILDLLEGGQLYDKMKSKHRYTSEEIKDILRGLLEGCAHMHQKRIMHRDLKPENVLFKDPQGKQIVIADLGLATRCDLPEYLFVRCGTPGFVAPEVVNIKNLNTTYDPICDLFSIGLMFHILLIGKSPFDGKTYNDILSQNRACNIKFDSVEYLKLPLQTYDLLKKMLEKDPKNRINAADALKHPFFDSNNQVKPIQQSNSQTLNDSTKDEIKEDDVTSRNSSLMNSPINSPNIGPRKINQGPLNQDSCLTFKMANTPVLNGRVTDSLHDSQNNDSFQCLDNLKKQIGHPGQSQFGSPDLRNKSTSFGVQLVGQKSPDMSKNNLKRALLNNMKDFNGKIDTVDEAKDEIVSPVKQKGVSDLRNKLKDNI</sequence>
<keyword evidence="7 14" id="KW-0547">Nucleotide-binding</keyword>
<dbReference type="EMBL" id="GG662510">
    <property type="protein sequence ID" value="EAR84973.1"/>
    <property type="molecule type" value="Genomic_DNA"/>
</dbReference>
<evidence type="ECO:0000259" key="16">
    <source>
        <dbReference type="PROSITE" id="PS50011"/>
    </source>
</evidence>
<dbReference type="GO" id="GO:0044773">
    <property type="term" value="P:mitotic DNA damage checkpoint signaling"/>
    <property type="evidence" value="ECO:0007669"/>
    <property type="project" value="TreeGrafter"/>
</dbReference>
<feature type="binding site" evidence="14">
    <location>
        <position position="180"/>
    </location>
    <ligand>
        <name>ATP</name>
        <dbReference type="ChEBI" id="CHEBI:30616"/>
    </ligand>
</feature>
<dbReference type="SUPFAM" id="SSF50729">
    <property type="entry name" value="PH domain-like"/>
    <property type="match status" value="1"/>
</dbReference>
<feature type="domain" description="Protein kinase" evidence="16">
    <location>
        <begin position="151"/>
        <end position="413"/>
    </location>
</feature>
<dbReference type="GO" id="GO:0005634">
    <property type="term" value="C:nucleus"/>
    <property type="evidence" value="ECO:0007669"/>
    <property type="project" value="TreeGrafter"/>
</dbReference>
<dbReference type="InterPro" id="IPR000719">
    <property type="entry name" value="Prot_kinase_dom"/>
</dbReference>
<dbReference type="GeneID" id="7824025"/>
<evidence type="ECO:0000313" key="18">
    <source>
        <dbReference type="Proteomes" id="UP000009168"/>
    </source>
</evidence>
<keyword evidence="18" id="KW-1185">Reference proteome</keyword>
<feature type="compositionally biased region" description="Polar residues" evidence="15">
    <location>
        <begin position="1"/>
        <end position="13"/>
    </location>
</feature>
<keyword evidence="8 17" id="KW-0418">Kinase</keyword>
<dbReference type="Proteomes" id="UP000009168">
    <property type="component" value="Unassembled WGS sequence"/>
</dbReference>
<evidence type="ECO:0000256" key="10">
    <source>
        <dbReference type="ARBA" id="ARBA00022840"/>
    </source>
</evidence>
<keyword evidence="3" id="KW-0723">Serine/threonine-protein kinase</keyword>
<dbReference type="FunFam" id="3.30.200.20:FF:000315">
    <property type="entry name" value="Calcium-dependent protein kinase 3"/>
    <property type="match status" value="1"/>
</dbReference>
<keyword evidence="9" id="KW-0106">Calcium</keyword>
<comment type="catalytic activity">
    <reaction evidence="13">
        <text>L-seryl-[protein] + ATP = O-phospho-L-seryl-[protein] + ADP + H(+)</text>
        <dbReference type="Rhea" id="RHEA:17989"/>
        <dbReference type="Rhea" id="RHEA-COMP:9863"/>
        <dbReference type="Rhea" id="RHEA-COMP:11604"/>
        <dbReference type="ChEBI" id="CHEBI:15378"/>
        <dbReference type="ChEBI" id="CHEBI:29999"/>
        <dbReference type="ChEBI" id="CHEBI:30616"/>
        <dbReference type="ChEBI" id="CHEBI:83421"/>
        <dbReference type="ChEBI" id="CHEBI:456216"/>
        <dbReference type="EC" id="2.7.11.1"/>
    </reaction>
</comment>
<evidence type="ECO:0000256" key="11">
    <source>
        <dbReference type="ARBA" id="ARBA00024334"/>
    </source>
</evidence>
<keyword evidence="6" id="KW-0677">Repeat</keyword>
<dbReference type="PROSITE" id="PS00107">
    <property type="entry name" value="PROTEIN_KINASE_ATP"/>
    <property type="match status" value="1"/>
</dbReference>
<dbReference type="InterPro" id="IPR001849">
    <property type="entry name" value="PH_domain"/>
</dbReference>
<dbReference type="GO" id="GO:0004674">
    <property type="term" value="F:protein serine/threonine kinase activity"/>
    <property type="evidence" value="ECO:0007669"/>
    <property type="project" value="UniProtKB-KW"/>
</dbReference>
<dbReference type="OMA" id="CELIAEN"/>
<evidence type="ECO:0000256" key="12">
    <source>
        <dbReference type="ARBA" id="ARBA00047899"/>
    </source>
</evidence>
<evidence type="ECO:0000256" key="3">
    <source>
        <dbReference type="ARBA" id="ARBA00022527"/>
    </source>
</evidence>
<evidence type="ECO:0000256" key="4">
    <source>
        <dbReference type="ARBA" id="ARBA00022679"/>
    </source>
</evidence>
<comment type="cofactor">
    <cofactor evidence="1">
        <name>Mg(2+)</name>
        <dbReference type="ChEBI" id="CHEBI:18420"/>
    </cofactor>
</comment>
<feature type="compositionally biased region" description="Polar residues" evidence="15">
    <location>
        <begin position="416"/>
        <end position="432"/>
    </location>
</feature>
<keyword evidence="5" id="KW-0479">Metal-binding</keyword>
<accession>I7LZV2</accession>
<dbReference type="Gene3D" id="1.10.510.10">
    <property type="entry name" value="Transferase(Phosphotransferase) domain 1"/>
    <property type="match status" value="1"/>
</dbReference>
<dbReference type="InParanoid" id="I7LZV2"/>
<evidence type="ECO:0000256" key="8">
    <source>
        <dbReference type="ARBA" id="ARBA00022777"/>
    </source>
</evidence>
<dbReference type="SMART" id="SM00233">
    <property type="entry name" value="PH"/>
    <property type="match status" value="1"/>
</dbReference>
<dbReference type="FunFam" id="1.10.510.10:FF:000945">
    <property type="entry name" value="Uncharacterized protein"/>
    <property type="match status" value="1"/>
</dbReference>
<dbReference type="PROSITE" id="PS50011">
    <property type="entry name" value="PROTEIN_KINASE_DOM"/>
    <property type="match status" value="1"/>
</dbReference>
<comment type="catalytic activity">
    <reaction evidence="12">
        <text>L-threonyl-[protein] + ATP = O-phospho-L-threonyl-[protein] + ADP + H(+)</text>
        <dbReference type="Rhea" id="RHEA:46608"/>
        <dbReference type="Rhea" id="RHEA-COMP:11060"/>
        <dbReference type="Rhea" id="RHEA-COMP:11605"/>
        <dbReference type="ChEBI" id="CHEBI:15378"/>
        <dbReference type="ChEBI" id="CHEBI:30013"/>
        <dbReference type="ChEBI" id="CHEBI:30616"/>
        <dbReference type="ChEBI" id="CHEBI:61977"/>
        <dbReference type="ChEBI" id="CHEBI:456216"/>
        <dbReference type="EC" id="2.7.11.1"/>
    </reaction>
</comment>
<dbReference type="PANTHER" id="PTHR44167">
    <property type="entry name" value="OVARIAN-SPECIFIC SERINE/THREONINE-PROTEIN KINASE LOK-RELATED"/>
    <property type="match status" value="1"/>
</dbReference>
<dbReference type="Gene3D" id="2.30.29.30">
    <property type="entry name" value="Pleckstrin-homology domain (PH domain)/Phosphotyrosine-binding domain (PTB)"/>
    <property type="match status" value="1"/>
</dbReference>
<dbReference type="GO" id="GO:0005737">
    <property type="term" value="C:cytoplasm"/>
    <property type="evidence" value="ECO:0007669"/>
    <property type="project" value="TreeGrafter"/>
</dbReference>
<evidence type="ECO:0000256" key="15">
    <source>
        <dbReference type="SAM" id="MobiDB-lite"/>
    </source>
</evidence>
<evidence type="ECO:0000256" key="1">
    <source>
        <dbReference type="ARBA" id="ARBA00001946"/>
    </source>
</evidence>
<evidence type="ECO:0000256" key="5">
    <source>
        <dbReference type="ARBA" id="ARBA00022723"/>
    </source>
</evidence>
<keyword evidence="4" id="KW-0808">Transferase</keyword>
<name>I7LZV2_TETTS</name>
<dbReference type="HOGENOM" id="CLU_000288_177_0_1"/>
<proteinExistence type="inferred from homology"/>
<dbReference type="InterPro" id="IPR011009">
    <property type="entry name" value="Kinase-like_dom_sf"/>
</dbReference>
<evidence type="ECO:0000256" key="13">
    <source>
        <dbReference type="ARBA" id="ARBA00048679"/>
    </source>
</evidence>